<dbReference type="EMBL" id="FOTW01000015">
    <property type="protein sequence ID" value="SFM21698.1"/>
    <property type="molecule type" value="Genomic_DNA"/>
</dbReference>
<dbReference type="PIRSF" id="PIRSF016580">
    <property type="entry name" value="Acyl-protein_synthetase_LuxE"/>
    <property type="match status" value="1"/>
</dbReference>
<name>A0A1I4P1R8_9BURK</name>
<protein>
    <submittedName>
        <fullName evidence="2">Acyl-protein synthetase, LuxE</fullName>
    </submittedName>
</protein>
<dbReference type="InterPro" id="IPR007534">
    <property type="entry name" value="LuxE"/>
</dbReference>
<evidence type="ECO:0000313" key="3">
    <source>
        <dbReference type="Proteomes" id="UP000199470"/>
    </source>
</evidence>
<dbReference type="Gene3D" id="3.40.50.12780">
    <property type="entry name" value="N-terminal domain of ligase-like"/>
    <property type="match status" value="1"/>
</dbReference>
<feature type="domain" description="Acyl-protein synthetase LuxE" evidence="1">
    <location>
        <begin position="22"/>
        <end position="371"/>
    </location>
</feature>
<dbReference type="GO" id="GO:0008218">
    <property type="term" value="P:bioluminescence"/>
    <property type="evidence" value="ECO:0007669"/>
    <property type="project" value="InterPro"/>
</dbReference>
<accession>A0A1I4P1R8</accession>
<dbReference type="InterPro" id="IPR042099">
    <property type="entry name" value="ANL_N_sf"/>
</dbReference>
<dbReference type="InterPro" id="IPR016671">
    <property type="entry name" value="LuxE_bac"/>
</dbReference>
<evidence type="ECO:0000259" key="1">
    <source>
        <dbReference type="Pfam" id="PF04443"/>
    </source>
</evidence>
<dbReference type="Pfam" id="PF04443">
    <property type="entry name" value="LuxE"/>
    <property type="match status" value="1"/>
</dbReference>
<gene>
    <name evidence="2" type="ORF">SAMN02982985_03212</name>
</gene>
<organism evidence="2 3">
    <name type="scientific">Rugamonas rubra</name>
    <dbReference type="NCBI Taxonomy" id="758825"/>
    <lineage>
        <taxon>Bacteria</taxon>
        <taxon>Pseudomonadati</taxon>
        <taxon>Pseudomonadota</taxon>
        <taxon>Betaproteobacteria</taxon>
        <taxon>Burkholderiales</taxon>
        <taxon>Oxalobacteraceae</taxon>
        <taxon>Telluria group</taxon>
        <taxon>Rugamonas</taxon>
    </lineage>
</organism>
<proteinExistence type="predicted"/>
<dbReference type="OrthoDB" id="6761572at2"/>
<dbReference type="RefSeq" id="WP_093388706.1">
    <property type="nucleotide sequence ID" value="NZ_FOTW01000015.1"/>
</dbReference>
<sequence>MTALPHVDALCAIASPYRADPECDQLFHAAMRELSEYHCAQTPGYAEWLAANGMDPHALAQLSDWSTLPPLFANYFKRRLLLSSAGEDALELTSSGTTGQKSRMRYDTRSIGAAQAMVDRIFDHYGWNTPDTPCNYLLLSYEPAGAITVGTTYTDQFLCKYAPVNRVSYALRHNGHGNEFDPFGVIRTLQEFAAEGLPVRIFGFPAFLWFTLERMREMGLPPLQLHPDSLVFLGGGWKTHADQSIPKATLYQRLGEQLGIPDERCRDGYGAVEHPVPYIECPRHRFHVPSYARAFVRHPATLATQAYAERGFLHFVSPFITSAPAHSIVVSDMATLHPGHSCGCGIATDWFELHGRAGNTKSRSCALAASELIKES</sequence>
<dbReference type="GO" id="GO:0047474">
    <property type="term" value="F:long-chain fatty acid--protein ligase activity"/>
    <property type="evidence" value="ECO:0007669"/>
    <property type="project" value="InterPro"/>
</dbReference>
<dbReference type="Proteomes" id="UP000199470">
    <property type="component" value="Unassembled WGS sequence"/>
</dbReference>
<dbReference type="STRING" id="758825.SAMN02982985_03212"/>
<reference evidence="2 3" key="1">
    <citation type="submission" date="2016-10" db="EMBL/GenBank/DDBJ databases">
        <authorList>
            <person name="de Groot N.N."/>
        </authorList>
    </citation>
    <scope>NUCLEOTIDE SEQUENCE [LARGE SCALE GENOMIC DNA]</scope>
    <source>
        <strain evidence="2 3">ATCC 43154</strain>
    </source>
</reference>
<dbReference type="AlphaFoldDB" id="A0A1I4P1R8"/>
<keyword evidence="3" id="KW-1185">Reference proteome</keyword>
<evidence type="ECO:0000313" key="2">
    <source>
        <dbReference type="EMBL" id="SFM21698.1"/>
    </source>
</evidence>